<dbReference type="OrthoDB" id="6507183at2759"/>
<feature type="domain" description="Integrase catalytic" evidence="4">
    <location>
        <begin position="691"/>
        <end position="850"/>
    </location>
</feature>
<feature type="domain" description="CCHC-type" evidence="3">
    <location>
        <begin position="297"/>
        <end position="310"/>
    </location>
</feature>
<dbReference type="PANTHER" id="PTHR46888:SF1">
    <property type="entry name" value="RIBONUCLEASE H"/>
    <property type="match status" value="1"/>
</dbReference>
<dbReference type="SUPFAM" id="SSF47353">
    <property type="entry name" value="Retrovirus capsid dimerization domain-like"/>
    <property type="match status" value="1"/>
</dbReference>
<protein>
    <submittedName>
        <fullName evidence="5">Uncharacterized protein</fullName>
    </submittedName>
</protein>
<comment type="caution">
    <text evidence="5">The sequence shown here is derived from an EMBL/GenBank/DDBJ whole genome shotgun (WGS) entry which is preliminary data.</text>
</comment>
<dbReference type="Proteomes" id="UP001152320">
    <property type="component" value="Chromosome 13"/>
</dbReference>
<feature type="compositionally biased region" description="Basic and acidic residues" evidence="2">
    <location>
        <begin position="254"/>
        <end position="266"/>
    </location>
</feature>
<evidence type="ECO:0000313" key="6">
    <source>
        <dbReference type="Proteomes" id="UP001152320"/>
    </source>
</evidence>
<gene>
    <name evidence="5" type="ORF">HOLleu_27522</name>
</gene>
<accession>A0A9Q1H2E0</accession>
<dbReference type="PANTHER" id="PTHR46888">
    <property type="entry name" value="ZINC KNUCKLE DOMAINCONTAINING PROTEIN-RELATED"/>
    <property type="match status" value="1"/>
</dbReference>
<dbReference type="InterPro" id="IPR041588">
    <property type="entry name" value="Integrase_H2C2"/>
</dbReference>
<feature type="region of interest" description="Disordered" evidence="2">
    <location>
        <begin position="254"/>
        <end position="294"/>
    </location>
</feature>
<feature type="region of interest" description="Disordered" evidence="2">
    <location>
        <begin position="31"/>
        <end position="54"/>
    </location>
</feature>
<dbReference type="FunFam" id="3.30.420.10:FF:000032">
    <property type="entry name" value="Retrovirus-related Pol polyprotein from transposon 297-like Protein"/>
    <property type="match status" value="1"/>
</dbReference>
<dbReference type="GO" id="GO:0008270">
    <property type="term" value="F:zinc ion binding"/>
    <property type="evidence" value="ECO:0007669"/>
    <property type="project" value="UniProtKB-KW"/>
</dbReference>
<dbReference type="SUPFAM" id="SSF53098">
    <property type="entry name" value="Ribonuclease H-like"/>
    <property type="match status" value="1"/>
</dbReference>
<feature type="compositionally biased region" description="Basic and acidic residues" evidence="2">
    <location>
        <begin position="1018"/>
        <end position="1027"/>
    </location>
</feature>
<keyword evidence="1" id="KW-0863">Zinc-finger</keyword>
<organism evidence="5 6">
    <name type="scientific">Holothuria leucospilota</name>
    <name type="common">Black long sea cucumber</name>
    <name type="synonym">Mertensiothuria leucospilota</name>
    <dbReference type="NCBI Taxonomy" id="206669"/>
    <lineage>
        <taxon>Eukaryota</taxon>
        <taxon>Metazoa</taxon>
        <taxon>Echinodermata</taxon>
        <taxon>Eleutherozoa</taxon>
        <taxon>Echinozoa</taxon>
        <taxon>Holothuroidea</taxon>
        <taxon>Aspidochirotacea</taxon>
        <taxon>Aspidochirotida</taxon>
        <taxon>Holothuriidae</taxon>
        <taxon>Holothuria</taxon>
    </lineage>
</organism>
<dbReference type="PROSITE" id="PS50994">
    <property type="entry name" value="INTEGRASE"/>
    <property type="match status" value="1"/>
</dbReference>
<dbReference type="GO" id="GO:0015074">
    <property type="term" value="P:DNA integration"/>
    <property type="evidence" value="ECO:0007669"/>
    <property type="project" value="InterPro"/>
</dbReference>
<dbReference type="AlphaFoldDB" id="A0A9Q1H2E0"/>
<dbReference type="Pfam" id="PF17921">
    <property type="entry name" value="Integrase_H2C2"/>
    <property type="match status" value="1"/>
</dbReference>
<dbReference type="InterPro" id="IPR001584">
    <property type="entry name" value="Integrase_cat-core"/>
</dbReference>
<sequence length="1054" mass="120495">MDFEKLLAMGQAMNLQGTDLWAFVKDREAKAEKDKERDERQKEHEHQKELKELELEIEEKRAQRQLEQTTHGDSSLSSAYKQIRPKLPHFNDGKDDMDAYLRRFERFAQIAGWDQSEWAGMISTLLTGRALEVYSRLPLEQATSYEKLKEALLHKYQLTAEGFRVKFRSSKREKGETYSQYIDRLKQYLLRWVQLSKTKEEFKDVVDLFLREQVIVSSSKDLAIFLKEREPKDSTEMAAMADRYIEAHEKERFSNRDRQHYVERPKGSYGSSGPRQTESTEQSKGGVKPQGKDSRGCYVCGKRGHIARDCWNKFKVNEKEKGRPTGMCEVSEQNEETDQQGSEQVTAACVNAKSVDCDCRMKIGSGQNVKLECGHELPVVSAVCTRGTGMPICKGFVGTKEVTVMRDTGCSVIVVKRNLVEDDQLLGKTQKCVLIDGTVRIFPVAWVTIDTPYLVGTVEAVCMPEPLYDLVLGNVNGVREPGGPNRNWVPANTIDKRPDGLNKNEDGQKKKLVDKKEKGSELHEVTAVETRAQKIAKKKSLRPLTLSAAPIPNITTVEMKNAQREDETLKNWWKSAHAGVVQTTRKQNEIKFVMGNGILYREFRSSNVSAGKMFRQMAVPKKFRVMVLNIAHDSAMAGHLRVKKTLNRVIANFYWPGVQGDVQRYCASCDICQRTVSKGTVPVVPLGSMPLIDTPFKRVAIDLVGPLDPVTDRGNRYILTLVDFETRYPEAVVLLRIETERVAEALLEIFSCMGVPSEILSDLGTQFTSDLMREVGRLLSVTQLHTTPYHPICNGLVEKFNGTLKQMLRRMCHERPRDWNRYLPALLFAYREVPQESTGHSPFQLMFGRSVRGPLSILRELWTGEGIEEEVRSTYQYVIDLRDRLEATCKLAQEELKKAVRRYKKYYDTRARERKFKRDDKVLLLLPTDANKLKMQWRGPYTIVERVGQNDYKVNVNGSYKMYHANLLKKYVERVEDTEKESKTKESSHETHAVGAMHGNNSVIEEDDDLGEVNLLPIEREESHENVEVCPNRSSEEKAQLRNTLEEFSDVLSD</sequence>
<keyword evidence="1" id="KW-0862">Zinc</keyword>
<name>A0A9Q1H2E0_HOLLE</name>
<keyword evidence="6" id="KW-1185">Reference proteome</keyword>
<dbReference type="InterPro" id="IPR036875">
    <property type="entry name" value="Znf_CCHC_sf"/>
</dbReference>
<dbReference type="SUPFAM" id="SSF57756">
    <property type="entry name" value="Retrovirus zinc finger-like domains"/>
    <property type="match status" value="1"/>
</dbReference>
<dbReference type="EMBL" id="JAIZAY010000013">
    <property type="protein sequence ID" value="KAJ8030959.1"/>
    <property type="molecule type" value="Genomic_DNA"/>
</dbReference>
<feature type="region of interest" description="Disordered" evidence="2">
    <location>
        <begin position="978"/>
        <end position="1054"/>
    </location>
</feature>
<evidence type="ECO:0000259" key="3">
    <source>
        <dbReference type="PROSITE" id="PS50158"/>
    </source>
</evidence>
<evidence type="ECO:0000313" key="5">
    <source>
        <dbReference type="EMBL" id="KAJ8030959.1"/>
    </source>
</evidence>
<dbReference type="PROSITE" id="PS50158">
    <property type="entry name" value="ZF_CCHC"/>
    <property type="match status" value="1"/>
</dbReference>
<evidence type="ECO:0000256" key="2">
    <source>
        <dbReference type="SAM" id="MobiDB-lite"/>
    </source>
</evidence>
<feature type="compositionally biased region" description="Basic and acidic residues" evidence="2">
    <location>
        <begin position="978"/>
        <end position="992"/>
    </location>
</feature>
<dbReference type="InterPro" id="IPR001878">
    <property type="entry name" value="Znf_CCHC"/>
</dbReference>
<dbReference type="Gene3D" id="3.30.420.10">
    <property type="entry name" value="Ribonuclease H-like superfamily/Ribonuclease H"/>
    <property type="match status" value="1"/>
</dbReference>
<evidence type="ECO:0000256" key="1">
    <source>
        <dbReference type="PROSITE-ProRule" id="PRU00047"/>
    </source>
</evidence>
<dbReference type="InterPro" id="IPR012337">
    <property type="entry name" value="RNaseH-like_sf"/>
</dbReference>
<dbReference type="InterPro" id="IPR038269">
    <property type="entry name" value="SCAN_sf"/>
</dbReference>
<dbReference type="Gene3D" id="1.10.340.70">
    <property type="match status" value="1"/>
</dbReference>
<dbReference type="Gene3D" id="4.10.60.10">
    <property type="entry name" value="Zinc finger, CCHC-type"/>
    <property type="match status" value="1"/>
</dbReference>
<evidence type="ECO:0000259" key="4">
    <source>
        <dbReference type="PROSITE" id="PS50994"/>
    </source>
</evidence>
<dbReference type="SMART" id="SM00343">
    <property type="entry name" value="ZnF_C2HC"/>
    <property type="match status" value="1"/>
</dbReference>
<dbReference type="FunFam" id="1.10.340.70:FF:000001">
    <property type="entry name" value="Retrovirus-related Pol polyprotein from transposon gypsy-like Protein"/>
    <property type="match status" value="1"/>
</dbReference>
<feature type="compositionally biased region" description="Polar residues" evidence="2">
    <location>
        <begin position="269"/>
        <end position="283"/>
    </location>
</feature>
<dbReference type="Pfam" id="PF00098">
    <property type="entry name" value="zf-CCHC"/>
    <property type="match status" value="1"/>
</dbReference>
<dbReference type="Gene3D" id="1.10.4020.10">
    <property type="entry name" value="DNA breaking-rejoining enzymes"/>
    <property type="match status" value="1"/>
</dbReference>
<keyword evidence="1" id="KW-0479">Metal-binding</keyword>
<dbReference type="InterPro" id="IPR036397">
    <property type="entry name" value="RNaseH_sf"/>
</dbReference>
<proteinExistence type="predicted"/>
<dbReference type="GO" id="GO:0003676">
    <property type="term" value="F:nucleic acid binding"/>
    <property type="evidence" value="ECO:0007669"/>
    <property type="project" value="InterPro"/>
</dbReference>
<reference evidence="5" key="1">
    <citation type="submission" date="2021-10" db="EMBL/GenBank/DDBJ databases">
        <title>Tropical sea cucumber genome reveals ecological adaptation and Cuvierian tubules defense mechanism.</title>
        <authorList>
            <person name="Chen T."/>
        </authorList>
    </citation>
    <scope>NUCLEOTIDE SEQUENCE</scope>
    <source>
        <strain evidence="5">Nanhai2018</strain>
        <tissue evidence="5">Muscle</tissue>
    </source>
</reference>